<name>A0A081QMY8_STROR</name>
<protein>
    <submittedName>
        <fullName evidence="1">Uncharacterized protein</fullName>
    </submittedName>
</protein>
<gene>
    <name evidence="1" type="ORF">SORDD27_01396</name>
</gene>
<comment type="caution">
    <text evidence="1">The sequence shown here is derived from an EMBL/GenBank/DDBJ whole genome shotgun (WGS) entry which is preliminary data.</text>
</comment>
<accession>A0A081QMY8</accession>
<evidence type="ECO:0000313" key="2">
    <source>
        <dbReference type="Proteomes" id="UP000072363"/>
    </source>
</evidence>
<organism evidence="1 2">
    <name type="scientific">Streptococcus oralis</name>
    <dbReference type="NCBI Taxonomy" id="1303"/>
    <lineage>
        <taxon>Bacteria</taxon>
        <taxon>Bacillati</taxon>
        <taxon>Bacillota</taxon>
        <taxon>Bacilli</taxon>
        <taxon>Lactobacillales</taxon>
        <taxon>Streptococcaceae</taxon>
        <taxon>Streptococcus</taxon>
    </lineage>
</organism>
<dbReference type="EMBL" id="LQNZ01000118">
    <property type="protein sequence ID" value="KXT94339.1"/>
    <property type="molecule type" value="Genomic_DNA"/>
</dbReference>
<proteinExistence type="predicted"/>
<sequence>MRVAFLLDNLQMLALLLKAEYFFDPWYNRRKWRIENV</sequence>
<dbReference type="Proteomes" id="UP000072363">
    <property type="component" value="Unassembled WGS sequence"/>
</dbReference>
<evidence type="ECO:0000313" key="1">
    <source>
        <dbReference type="EMBL" id="KXT94339.1"/>
    </source>
</evidence>
<reference evidence="1 2" key="1">
    <citation type="submission" date="2016-01" db="EMBL/GenBank/DDBJ databases">
        <title>Highly variable Streptococcus oralis are common among viridans streptococci isolated from primates.</title>
        <authorList>
            <person name="Denapaite D."/>
            <person name="Rieger M."/>
            <person name="Koendgen S."/>
            <person name="Brueckner R."/>
            <person name="Ochigava I."/>
            <person name="Kappeler P."/>
            <person name="Maetz-Rensing K."/>
            <person name="Leendertz F."/>
            <person name="Hakenbeck R."/>
        </authorList>
    </citation>
    <scope>NUCLEOTIDE SEQUENCE [LARGE SCALE GENOMIC DNA]</scope>
    <source>
        <strain evidence="1 2">DD27</strain>
    </source>
</reference>
<dbReference type="AlphaFoldDB" id="A0A081QMY8"/>
<dbReference type="PATRIC" id="fig|1303.82.peg.1492"/>